<dbReference type="NCBIfam" id="TIGR00377">
    <property type="entry name" value="ant_ant_sig"/>
    <property type="match status" value="1"/>
</dbReference>
<evidence type="ECO:0000256" key="1">
    <source>
        <dbReference type="ARBA" id="ARBA00009013"/>
    </source>
</evidence>
<dbReference type="EMBL" id="WNKU01000045">
    <property type="protein sequence ID" value="MTV50919.1"/>
    <property type="molecule type" value="Genomic_DNA"/>
</dbReference>
<dbReference type="SUPFAM" id="SSF52091">
    <property type="entry name" value="SpoIIaa-like"/>
    <property type="match status" value="1"/>
</dbReference>
<reference evidence="4 5" key="1">
    <citation type="submission" date="2019-11" db="EMBL/GenBank/DDBJ databases">
        <title>Whole-genome sequence of a the green, strictly anaerobic photosynthetic bacterium Heliobacillus mobilis DSM 6151.</title>
        <authorList>
            <person name="Kyndt J.A."/>
            <person name="Meyer T.E."/>
        </authorList>
    </citation>
    <scope>NUCLEOTIDE SEQUENCE [LARGE SCALE GENOMIC DNA]</scope>
    <source>
        <strain evidence="4 5">DSM 6151</strain>
    </source>
</reference>
<dbReference type="PANTHER" id="PTHR33495">
    <property type="entry name" value="ANTI-SIGMA FACTOR ANTAGONIST TM_1081-RELATED-RELATED"/>
    <property type="match status" value="1"/>
</dbReference>
<dbReference type="CDD" id="cd07043">
    <property type="entry name" value="STAS_anti-anti-sigma_factors"/>
    <property type="match status" value="1"/>
</dbReference>
<proteinExistence type="inferred from homology"/>
<accession>A0A6I3SPU9</accession>
<evidence type="ECO:0000256" key="2">
    <source>
        <dbReference type="RuleBase" id="RU003749"/>
    </source>
</evidence>
<evidence type="ECO:0000313" key="4">
    <source>
        <dbReference type="EMBL" id="MTV50919.1"/>
    </source>
</evidence>
<dbReference type="OrthoDB" id="9793697at2"/>
<sequence length="100" mass="11421">MGYSIKVEENTMWLTLSNNITLQEARNLSESIPPYINQNINELHIDMSQVDFIDSGGLGILVKLFKQIKEKGGKMVVTNVRDTVRQVLKVTKLIDVFEIR</sequence>
<evidence type="ECO:0000259" key="3">
    <source>
        <dbReference type="PROSITE" id="PS50801"/>
    </source>
</evidence>
<comment type="similarity">
    <text evidence="1 2">Belongs to the anti-sigma-factor antagonist family.</text>
</comment>
<feature type="domain" description="STAS" evidence="3">
    <location>
        <begin position="1"/>
        <end position="100"/>
    </location>
</feature>
<dbReference type="RefSeq" id="WP_155478000.1">
    <property type="nucleotide sequence ID" value="NZ_WNKU01000045.1"/>
</dbReference>
<dbReference type="PROSITE" id="PS50801">
    <property type="entry name" value="STAS"/>
    <property type="match status" value="1"/>
</dbReference>
<gene>
    <name evidence="4" type="ORF">GJ688_18540</name>
</gene>
<evidence type="ECO:0000313" key="5">
    <source>
        <dbReference type="Proteomes" id="UP000430670"/>
    </source>
</evidence>
<organism evidence="4 5">
    <name type="scientific">Heliobacterium mobile</name>
    <name type="common">Heliobacillus mobilis</name>
    <dbReference type="NCBI Taxonomy" id="28064"/>
    <lineage>
        <taxon>Bacteria</taxon>
        <taxon>Bacillati</taxon>
        <taxon>Bacillota</taxon>
        <taxon>Clostridia</taxon>
        <taxon>Eubacteriales</taxon>
        <taxon>Heliobacteriaceae</taxon>
        <taxon>Heliobacterium</taxon>
    </lineage>
</organism>
<dbReference type="Gene3D" id="3.30.750.24">
    <property type="entry name" value="STAS domain"/>
    <property type="match status" value="1"/>
</dbReference>
<dbReference type="Proteomes" id="UP000430670">
    <property type="component" value="Unassembled WGS sequence"/>
</dbReference>
<comment type="caution">
    <text evidence="4">The sequence shown here is derived from an EMBL/GenBank/DDBJ whole genome shotgun (WGS) entry which is preliminary data.</text>
</comment>
<protein>
    <recommendedName>
        <fullName evidence="2">Anti-sigma factor antagonist</fullName>
    </recommendedName>
</protein>
<dbReference type="InterPro" id="IPR003658">
    <property type="entry name" value="Anti-sigma_ant"/>
</dbReference>
<name>A0A6I3SPU9_HELMO</name>
<dbReference type="InterPro" id="IPR002645">
    <property type="entry name" value="STAS_dom"/>
</dbReference>
<keyword evidence="5" id="KW-1185">Reference proteome</keyword>
<dbReference type="Pfam" id="PF01740">
    <property type="entry name" value="STAS"/>
    <property type="match status" value="1"/>
</dbReference>
<dbReference type="AlphaFoldDB" id="A0A6I3SPU9"/>
<dbReference type="GO" id="GO:0043856">
    <property type="term" value="F:anti-sigma factor antagonist activity"/>
    <property type="evidence" value="ECO:0007669"/>
    <property type="project" value="InterPro"/>
</dbReference>
<dbReference type="InterPro" id="IPR036513">
    <property type="entry name" value="STAS_dom_sf"/>
</dbReference>